<evidence type="ECO:0000259" key="34">
    <source>
        <dbReference type="Pfam" id="PF00516"/>
    </source>
</evidence>
<evidence type="ECO:0000256" key="23">
    <source>
        <dbReference type="ARBA" id="ARBA00023046"/>
    </source>
</evidence>
<keyword evidence="18 32" id="KW-0946">Virion</keyword>
<feature type="chain" id="PRO_5023572855" description="Envelope glycoprotein gp160" evidence="32">
    <location>
        <begin position="30"/>
        <end position="843"/>
    </location>
</feature>
<feature type="transmembrane region" description="Helical" evidence="33">
    <location>
        <begin position="500"/>
        <end position="524"/>
    </location>
</feature>
<evidence type="ECO:0000256" key="12">
    <source>
        <dbReference type="ARBA" id="ARBA00022595"/>
    </source>
</evidence>
<feature type="region of interest" description="CD4-binding loop" evidence="32">
    <location>
        <begin position="361"/>
        <end position="371"/>
    </location>
</feature>
<feature type="region of interest" description="MPER; binding to GalCer" evidence="32">
    <location>
        <begin position="649"/>
        <end position="670"/>
    </location>
</feature>
<dbReference type="GO" id="GO:0019062">
    <property type="term" value="P:virion attachment to host cell"/>
    <property type="evidence" value="ECO:0007669"/>
    <property type="project" value="UniProtKB-UniRule"/>
</dbReference>
<keyword evidence="26 32" id="KW-0564">Palmitate</keyword>
<organism evidence="36">
    <name type="scientific">Human immunodeficiency virus type 1</name>
    <name type="common">HIV-1</name>
    <dbReference type="NCBI Taxonomy" id="11676"/>
    <lineage>
        <taxon>Viruses</taxon>
        <taxon>Riboviria</taxon>
        <taxon>Pararnavirae</taxon>
        <taxon>Artverviricota</taxon>
        <taxon>Revtraviricetes</taxon>
        <taxon>Ortervirales</taxon>
        <taxon>Retroviridae</taxon>
        <taxon>Orthoretrovirinae</taxon>
        <taxon>Lentivirus</taxon>
        <taxon>Lentivirus humimdef1</taxon>
    </lineage>
</organism>
<evidence type="ECO:0000256" key="17">
    <source>
        <dbReference type="ARBA" id="ARBA00022804"/>
    </source>
</evidence>
<name>C6FYG5_HV1</name>
<comment type="function">
    <text evidence="32">Transmembrane protein gp41: Acts as a class I viral fusion protein. Under the current model, the protein has at least 3 conformational states: pre-fusion native state, pre-hairpin intermediate state, and post-fusion hairpin state. During fusion of viral and target intracellular membranes, the coiled coil regions (heptad repeats) assume a trimer-of-hairpins structure, positioning the fusion peptide in close proximity to the C-terminal region of the ectodomain. The formation of this structure appears to drive apposition and subsequent fusion of viral and target cell membranes. Complete fusion occurs in host cell endosomes and is dynamin-dependent, however some lipid transfer might occur at the plasma membrane. The virus undergoes clathrin-dependent internalization long before endosomal fusion, thus minimizing the surface exposure of conserved viral epitopes during fusion and reducing the efficacy of inhibitors targeting these epitopes. Membranes fusion leads to delivery of the nucleocapsid into the cytoplasm.</text>
</comment>
<evidence type="ECO:0000256" key="7">
    <source>
        <dbReference type="ARBA" id="ARBA00022506"/>
    </source>
</evidence>
<dbReference type="HAMAP" id="MF_04083">
    <property type="entry name" value="HIV_ENV"/>
    <property type="match status" value="1"/>
</dbReference>
<dbReference type="InterPro" id="IPR000328">
    <property type="entry name" value="GP41-like"/>
</dbReference>
<keyword evidence="7 32" id="KW-1168">Fusion of virus membrane with host membrane</keyword>
<evidence type="ECO:0000256" key="21">
    <source>
        <dbReference type="ARBA" id="ARBA00022890"/>
    </source>
</evidence>
<dbReference type="CDD" id="cd09909">
    <property type="entry name" value="HIV-1-like_HR1-HR2"/>
    <property type="match status" value="1"/>
</dbReference>
<comment type="subcellular location">
    <subcellularLocation>
        <location evidence="3">Host cell membrane</location>
        <topology evidence="3">Peripheral membrane protein</topology>
    </subcellularLocation>
    <subcellularLocation>
        <location evidence="1">Host cell membrane</location>
        <topology evidence="1">Single-pass type I membrane protein</topology>
    </subcellularLocation>
    <subcellularLocation>
        <location evidence="2">Host endosome membrane</location>
        <topology evidence="2">Peripheral membrane protein</topology>
    </subcellularLocation>
    <subcellularLocation>
        <location evidence="5">Host endosome membrane</location>
        <topology evidence="5">Single-pass type I membrane protein</topology>
    </subcellularLocation>
    <subcellularLocation>
        <location evidence="6">Virion membrane</location>
        <topology evidence="6">Peripheral membrane protein</topology>
    </subcellularLocation>
    <subcellularLocation>
        <location evidence="4">Virion membrane</location>
        <topology evidence="4">Single-pass type I membrane protein</topology>
    </subcellularLocation>
</comment>
<feature type="chain" id="PRO_5023572854" description="Transmembrane protein gp41" evidence="32">
    <location>
        <begin position="500"/>
        <end position="843"/>
    </location>
</feature>
<comment type="similarity">
    <text evidence="32">Belongs to the HIV-1 env protein family.</text>
</comment>
<evidence type="ECO:0000256" key="8">
    <source>
        <dbReference type="ARBA" id="ARBA00022510"/>
    </source>
</evidence>
<accession>C6FYG5</accession>
<dbReference type="GO" id="GO:0019064">
    <property type="term" value="P:fusion of virus membrane with host plasma membrane"/>
    <property type="evidence" value="ECO:0007669"/>
    <property type="project" value="UniProtKB-UniRule"/>
</dbReference>
<reference evidence="36" key="2">
    <citation type="journal article" date="2009" name="J. Virol.">
        <title>Quantitating the multiplicity of infection with human immunodeficiency virus type 1 subtype C reveals a non-poisson distribution of transmitted variants.</title>
        <authorList>
            <consortium name="CAPRISA Acute Infection Study Team"/>
            <consortium name="Center for HIV-AIDS Vaccine Immunology Consortium"/>
            <person name="Abrahams M.R."/>
            <person name="Anderson J.A."/>
            <person name="Giorgi E.E."/>
            <person name="Seoighe C."/>
            <person name="Mlisana K."/>
            <person name="Ping L.H."/>
            <person name="Athreya G.S."/>
            <person name="Treurnicht F.K."/>
            <person name="Keele B.F."/>
            <person name="Wood N."/>
            <person name="Salazar-Gonzalez J.F."/>
            <person name="Bhattacharya T."/>
            <person name="Chu H."/>
            <person name="Hoffman I."/>
            <person name="Galvin S."/>
            <person name="Mapanje C."/>
            <person name="Kazembe P."/>
            <person name="Thebus R."/>
            <person name="Fiscus S."/>
            <person name="Hide W."/>
            <person name="Cohen M.S."/>
            <person name="Karim S.A."/>
            <person name="Haynes B.F."/>
            <person name="Shaw G.M."/>
            <person name="Hahn B.H."/>
            <person name="Korber B.T."/>
            <person name="Swanstrom R."/>
            <person name="Williamson C."/>
        </authorList>
    </citation>
    <scope>NUCLEOTIDE SEQUENCE</scope>
    <source>
        <strain evidence="36">703010159_1_A9</strain>
    </source>
</reference>
<keyword evidence="24 32" id="KW-0175">Coiled coil</keyword>
<feature type="domain" description="Human immunodeficiency virus 1 envelope glycoprotein Gp120" evidence="34">
    <location>
        <begin position="136"/>
        <end position="499"/>
    </location>
</feature>
<comment type="subunit">
    <text evidence="32">The mature envelope protein (Env) consists of a homotrimer of non-covalently associated gp120-gp41 heterodimers. The resulting complex protrudes from the virus surface as a spike. There seems to be as few as 10 spikes on the average virion. Surface protein gp120 interacts with host CD4, CCR5 and CXCR4. Gp120 also interacts with the C-type lectins CD209/DC-SIGN and CLEC4M/DC-SIGNR (collectively referred to as DC-SIGN(R)). Gp120 and gp41 interact with GalCer. Gp120 interacts with host ITGA4/ITGB7 complex; on CD4+ T-cells, this interaction results in rapid activation of integrin ITGAL/LFA-1, which facilitates efficient cell-to-cell spreading of HIV-1. Gp120 interacts with cell-associated heparan sulfate; this interaction increases virus infectivity on permissive cells and may be involved in infection of CD4- cells.</text>
</comment>
<evidence type="ECO:0000256" key="27">
    <source>
        <dbReference type="ARBA" id="ARBA00023157"/>
    </source>
</evidence>
<keyword evidence="12 32" id="KW-1162">Viral penetration into host cytoplasm</keyword>
<feature type="lipid moiety-binding region" description="S-palmitoyl cysteine; by host" evidence="32">
    <location>
        <position position="824"/>
    </location>
</feature>
<evidence type="ECO:0000256" key="20">
    <source>
        <dbReference type="ARBA" id="ARBA00022879"/>
    </source>
</evidence>
<evidence type="ECO:0000256" key="4">
    <source>
        <dbReference type="ARBA" id="ARBA00004563"/>
    </source>
</evidence>
<feature type="disulfide bond" evidence="32">
    <location>
        <begin position="51"/>
        <end position="71"/>
    </location>
</feature>
<evidence type="ECO:0000256" key="16">
    <source>
        <dbReference type="ARBA" id="ARBA00022729"/>
    </source>
</evidence>
<comment type="function">
    <text evidence="32">Surface protein gp120: Attaches the virus to the host lymphoid cell by binding to the primary receptor CD4. This interaction induces a structural rearrangement creating a high affinity binding site for a chemokine coreceptor like CXCR4 and/or CCR5. Acts as a ligand for CD209/DC-SIGN and CLEC4M/DC-SIGNR, which are respectively found on dendritic cells (DCs), and on endothelial cells of liver sinusoids and lymph node sinuses. These interactions allow capture of viral particles at mucosal surfaces by these cells and subsequent transmission to permissive cells. HIV subverts the migration properties of dendritic cells to gain access to CD4+ T-cells in lymph nodes. Virus transmission to permissive T-cells occurs either in trans (without DCs infection, through viral capture and transmission), or in cis (following DCs productive infection, through the usual CD4-gp120 interaction), thereby inducing a robust infection. In trans infection, bound virions remain infectious over days and it is proposed that they are not degraded, but protected in non-lysosomal acidic organelles within the DCs close to the cell membrane thus contributing to the viral infectious potential during DCs' migration from the periphery to the lymphoid tissues. On arrival at lymphoid tissues, intact virions recycle back to DCs' cell surface allowing virus transmission to CD4+ T-cells.</text>
</comment>
<dbReference type="EMBL" id="FJ443624">
    <property type="protein sequence ID" value="ACS67334.1"/>
    <property type="molecule type" value="Genomic_DNA"/>
</dbReference>
<dbReference type="GO" id="GO:0019082">
    <property type="term" value="P:viral protein processing"/>
    <property type="evidence" value="ECO:0007669"/>
    <property type="project" value="UniProtKB-UniRule"/>
</dbReference>
<dbReference type="GO" id="GO:1903911">
    <property type="term" value="P:positive regulation of receptor clustering"/>
    <property type="evidence" value="ECO:0007669"/>
    <property type="project" value="UniProtKB-UniRule"/>
</dbReference>
<dbReference type="GO" id="GO:1903908">
    <property type="term" value="P:positive regulation of plasma membrane raft polarization"/>
    <property type="evidence" value="ECO:0007669"/>
    <property type="project" value="UniProtKB-UniRule"/>
</dbReference>
<dbReference type="InterPro" id="IPR000777">
    <property type="entry name" value="HIV1_Gp120"/>
</dbReference>
<dbReference type="GO" id="GO:0075512">
    <property type="term" value="P:clathrin-dependent endocytosis of virus by host cell"/>
    <property type="evidence" value="ECO:0007669"/>
    <property type="project" value="UniProtKB-UniRule"/>
</dbReference>
<dbReference type="GO" id="GO:0055036">
    <property type="term" value="C:virion membrane"/>
    <property type="evidence" value="ECO:0007669"/>
    <property type="project" value="UniProtKB-SubCell"/>
</dbReference>
<dbReference type="Gene3D" id="1.20.5.490">
    <property type="entry name" value="Single helix bin"/>
    <property type="match status" value="1"/>
</dbReference>
<keyword evidence="22 32" id="KW-1133">Transmembrane helix</keyword>
<comment type="domain">
    <text evidence="32">Some of the most genetically diverse regions of the viral genome are present in Env. They are called variable regions 1 through 5 (V1 through V5). Coreceptor usage of gp120 is determined mainly by the primary structure of the third variable region (V3) in the outer domain of gp120. The sequence of V3 determines which coreceptor, CCR5 and/or CXCR4 (corresponding to R5/macrophage, X4/T cell and R5X4/T cell and macrophage tropism), is used to trigger the fusion potential of the Env complex, and hence which cells the virus can infect. Binding to CCR5 involves a region adjacent in addition to V3.</text>
</comment>
<evidence type="ECO:0000256" key="10">
    <source>
        <dbReference type="ARBA" id="ARBA00022570"/>
    </source>
</evidence>
<comment type="caution">
    <text evidence="32 33">Lacks conserved residue(s) required for the propagation of feature annotation.</text>
</comment>
<feature type="region of interest" description="Immunosuppression" evidence="32">
    <location>
        <begin position="561"/>
        <end position="579"/>
    </location>
</feature>
<feature type="disulfide bond" evidence="32">
    <location>
        <begin position="585"/>
        <end position="591"/>
    </location>
</feature>
<feature type="topological domain" description="Cytoplasmic" evidence="32">
    <location>
        <begin position="693"/>
        <end position="843"/>
    </location>
</feature>
<dbReference type="GO" id="GO:0019031">
    <property type="term" value="C:viral envelope"/>
    <property type="evidence" value="ECO:0007669"/>
    <property type="project" value="UniProtKB-KW"/>
</dbReference>
<dbReference type="GO" id="GO:0005198">
    <property type="term" value="F:structural molecule activity"/>
    <property type="evidence" value="ECO:0007669"/>
    <property type="project" value="UniProtKB-UniRule"/>
</dbReference>
<keyword evidence="10 32" id="KW-1165">Clathrin-mediated endocytosis of virus by host</keyword>
<feature type="transmembrane region" description="Helical" evidence="33">
    <location>
        <begin position="665"/>
        <end position="692"/>
    </location>
</feature>
<evidence type="ECO:0000256" key="26">
    <source>
        <dbReference type="ARBA" id="ARBA00023139"/>
    </source>
</evidence>
<dbReference type="Pfam" id="PF00517">
    <property type="entry name" value="GP41"/>
    <property type="match status" value="1"/>
</dbReference>
<dbReference type="GO" id="GO:0020002">
    <property type="term" value="C:host cell plasma membrane"/>
    <property type="evidence" value="ECO:0007669"/>
    <property type="project" value="UniProtKB-SubCell"/>
</dbReference>
<comment type="subcellular location">
    <molecule>Surface protein gp120</molecule>
    <subcellularLocation>
        <location evidence="32">Virion membrane</location>
        <topology evidence="32">Peripheral membrane protein</topology>
    </subcellularLocation>
    <subcellularLocation>
        <location evidence="32">Host cell membrane</location>
        <topology evidence="32">Peripheral membrane protein</topology>
    </subcellularLocation>
    <subcellularLocation>
        <location evidence="32">Host endosome membrane</location>
        <topology evidence="32">Single-pass type I membrane protein</topology>
    </subcellularLocation>
    <text evidence="32">The surface protein is not anchored to the viral envelope, but associates with the extravirion surface through its binding to TM. It is probably concentrated at the site of budding and incorporated into the virions possibly by contacts between the cytoplasmic tail of Env and the N-terminus of Gag.</text>
</comment>
<evidence type="ECO:0000256" key="11">
    <source>
        <dbReference type="ARBA" id="ARBA00022581"/>
    </source>
</evidence>
<keyword evidence="25 32" id="KW-0472">Membrane</keyword>
<sequence>MRVMGIQRNCQQWWIWGILGFWMIYSGMGQLWVTVYYGVPVWKEAKTTLFCASDAKAYSQEAHNIWATHACVPTDPNPQEMVLENVTENFNMWKNDMVDQMHEDIISLWDQSLKPCVKLTPLCVTLNCTTVNITQENNPLNDSDSNYMKNCSFNMTTEIKDKKKEERALFHRLDLVPLNENSSKYENSNKYILTNCRTSTIAQACPKISFDPIPIHYCAPAGYAILKCNNKAFNGSGPCTNVSTVQCTHGIKPVVSTQLLLNGSLAEEIIIRFENLTNNVKTIIVHLNESVEISCTRPNNNTRKSVRIGPGQTFYATGEIIGDIRQAYCTINEGKWNKTLERIRNKLAEYFPNKTIQFQSASGGDLEITTHSFNCGGEFFYCNTSRLFNHTFNETSDEDITLQCRIKQIINMWQGVGRAIYAPPIAGNITCNSNITGLLLTRDGGKSNSSNQTEIFRPAGGNMRDNWRSELYKYKVVEIKPLGIAPTKAKRRVVEREKRAAIGAMFLGFLGAAGSTMGAASITLTVQARQLLSGIVQQQSNLLRAIEAQQHMLQLTVWGIKQLQARVLAIERYLKDQQLLGIWGCSGKLICTTNVPWNSSWSNKPEEEIWGNMTWMQWEREIDNYTDTIYSLLEKSQNQQEQNEQDLLALDSWKNLWNWFSITKWLWYIKIFIMIVGGLIGLRIIFAVLSIVNRVRQGYSPLSFQTLIPNPRGLDRLERIEEEGGEQDRDRSIRLVNGFLALAWDDLRSLCLFSYHRLRDCVLIVTRVVELLGHRGWEILKYLGSLAQYWGLELKQSAINLLDTIAIAVAEGTDRIIEVIQRICRAICNIPTRIRQGFEAALQ</sequence>
<evidence type="ECO:0000256" key="3">
    <source>
        <dbReference type="ARBA" id="ARBA00004505"/>
    </source>
</evidence>
<comment type="domain">
    <text evidence="32">The membrane proximal external region (MPER) present in gp41 is a tryptophan-rich region recognized by the antibodies 2F5, Z13, and 4E10. MPER seems to play a role in fusion.</text>
</comment>
<comment type="PTM">
    <text evidence="32">Palmitoylation of the transmembrane protein and of Env polyprotein (prior to its proteolytic cleavage) is essential for their association with host cell membrane lipid rafts. Palmitoylation is therefore required for envelope trafficking to classical lipid rafts, but not for viral replication.</text>
</comment>
<reference evidence="36" key="1">
    <citation type="submission" date="2008-10" db="EMBL/GenBank/DDBJ databases">
        <authorList>
            <person name="Hraber P.T."/>
        </authorList>
    </citation>
    <scope>NUCLEOTIDE SEQUENCE</scope>
    <source>
        <strain evidence="36">703010159_1_A9</strain>
    </source>
</reference>
<keyword evidence="13 32" id="KW-0165">Cleavage on pair of basic residues</keyword>
<keyword evidence="16 32" id="KW-0732">Signal</keyword>
<dbReference type="Pfam" id="PF00516">
    <property type="entry name" value="GP120"/>
    <property type="match status" value="1"/>
</dbReference>
<evidence type="ECO:0000256" key="30">
    <source>
        <dbReference type="ARBA" id="ARBA00023288"/>
    </source>
</evidence>
<proteinExistence type="inferred from homology"/>
<dbReference type="FunFam" id="2.170.40.20:FF:000002">
    <property type="entry name" value="Envelope glycoprotein gp160"/>
    <property type="match status" value="1"/>
</dbReference>
<keyword evidence="14 32" id="KW-0812">Transmembrane</keyword>
<comment type="miscellaneous">
    <text evidence="32">Inhibitors targeting HIV-1 viral envelope proteins are used as antiretroviral drugs. Attachment of virions to the cell surface via non-specific interactions and CD4 binding can be blocked by inhibitors that include cyanovirin-N, cyclotriazadisulfonamide analogs, PRO 2000, TNX 355 and PRO 542. In addition, BMS 806 can block CD4-induced conformational changes. Env interactions with the coreceptor molecules can be targeted by CCR5 antagonists including SCH-D, maraviroc (UK 427857) and aplaviroc (GW 873140), and the CXCR4 antagonist AMD 070. Fusion of viral and cellular membranes can be inhibited by peptides such as enfuvirtide and tifuvirtide (T 1249). Resistance to inhibitors associated with mutations in Env are observed. Most of the time, single mutations confer only a modest reduction in drug susceptibility. Combination of several mutations is usually required to develop a high-level drug resistance.</text>
</comment>
<feature type="domain" description="Retroviral envelope protein GP41-like" evidence="35">
    <location>
        <begin position="517"/>
        <end position="707"/>
    </location>
</feature>
<keyword evidence="31 32" id="KW-1160">Virus entry into host cell</keyword>
<feature type="coiled-coil region" evidence="32">
    <location>
        <begin position="620"/>
        <end position="654"/>
    </location>
</feature>
<keyword evidence="9 32" id="KW-1032">Host cell membrane</keyword>
<evidence type="ECO:0000256" key="24">
    <source>
        <dbReference type="ARBA" id="ARBA00023054"/>
    </source>
</evidence>
<dbReference type="SUPFAM" id="SSF56502">
    <property type="entry name" value="gp120 core"/>
    <property type="match status" value="2"/>
</dbReference>
<keyword evidence="20 32" id="KW-0261">Viral envelope protein</keyword>
<keyword evidence="11 32" id="KW-0945">Host-virus interaction</keyword>
<dbReference type="InterPro" id="IPR036377">
    <property type="entry name" value="Gp120_core_sf"/>
</dbReference>
<organismHost>
    <name type="scientific">Homo sapiens</name>
    <name type="common">Human</name>
    <dbReference type="NCBI Taxonomy" id="9606"/>
</organismHost>
<dbReference type="InterPro" id="IPR037527">
    <property type="entry name" value="Gp160"/>
</dbReference>
<comment type="domain">
    <text evidence="32 33">The 17 amino acids long immunosuppressive region is present in many retroviral envelope proteins. Synthetic peptides derived from this relatively conserved sequence inhibit immune function in vitro and in vivo.</text>
</comment>
<evidence type="ECO:0000256" key="6">
    <source>
        <dbReference type="ARBA" id="ARBA00004650"/>
    </source>
</evidence>
<gene>
    <name evidence="32 36" type="primary">env</name>
</gene>
<feature type="disulfide bond" evidence="32">
    <location>
        <begin position="218"/>
        <end position="247"/>
    </location>
</feature>
<feature type="disulfide bond" evidence="32">
    <location>
        <begin position="228"/>
        <end position="239"/>
    </location>
</feature>
<dbReference type="SUPFAM" id="SSF58069">
    <property type="entry name" value="Virus ectodomain"/>
    <property type="match status" value="1"/>
</dbReference>
<dbReference type="GO" id="GO:0039654">
    <property type="term" value="P:fusion of virus membrane with host endosome membrane"/>
    <property type="evidence" value="ECO:0007669"/>
    <property type="project" value="UniProtKB-UniRule"/>
</dbReference>
<evidence type="ECO:0000256" key="32">
    <source>
        <dbReference type="HAMAP-Rule" id="MF_04083"/>
    </source>
</evidence>
<evidence type="ECO:0000256" key="31">
    <source>
        <dbReference type="ARBA" id="ARBA00023296"/>
    </source>
</evidence>
<feature type="short sequence motif" description="YXXL motif; contains endocytosis signal" evidence="32">
    <location>
        <begin position="699"/>
        <end position="702"/>
    </location>
</feature>
<evidence type="ECO:0000256" key="2">
    <source>
        <dbReference type="ARBA" id="ARBA00004433"/>
    </source>
</evidence>
<comment type="PTM">
    <text evidence="32">Highly glycosylated by host. The high number of glycan on the protein is reffered to as 'glycan shield' because it contributes to hide protein sequence from adaptive immune system.</text>
</comment>
<comment type="miscellaneous">
    <text evidence="32">HIV-1 lineages are divided in three main groups, M (for Major), O (for Outlier), and N (for New, or Non-M, Non-O). The vast majority of strains found worldwide belong to the group M. Group O seems to be endemic to and largely confined to Cameroon and neighboring countries in West Central Africa, where these viruses represent a small minority of HIV-1 strains. The group N is represented by a limited number of isolates from Cameroonian persons. The group M is further subdivided in 9 clades or subtypes (A to D, F to H, J and K).</text>
</comment>
<dbReference type="GO" id="GO:0044175">
    <property type="term" value="C:host cell endosome membrane"/>
    <property type="evidence" value="ECO:0007669"/>
    <property type="project" value="UniProtKB-SubCell"/>
</dbReference>
<keyword evidence="19 32" id="KW-1043">Host membrane</keyword>
<evidence type="ECO:0000256" key="14">
    <source>
        <dbReference type="ARBA" id="ARBA00022692"/>
    </source>
</evidence>
<evidence type="ECO:0000256" key="9">
    <source>
        <dbReference type="ARBA" id="ARBA00022511"/>
    </source>
</evidence>
<dbReference type="FunFam" id="1.10.287.210:FF:000001">
    <property type="entry name" value="Envelope glycoprotein gp160"/>
    <property type="match status" value="1"/>
</dbReference>
<comment type="PTM">
    <text evidence="32">Specific enzymatic cleavages in vivo yield mature proteins. Envelope glycoproteins are synthesized as a inactive precursor that is heavily N-glycosylated and processed likely by host cell furin in the Golgi to yield the mature SU and TM proteins. The cleavage site between SU and TM requires the minimal sequence [KR]-X-[KR]-R. About 2 of the 9 disulfide bonds of gp41 are reduced by P4HB/PDI, following binding to CD4 receptor.</text>
</comment>
<comment type="subcellular location">
    <molecule>Transmembrane protein gp41</molecule>
    <subcellularLocation>
        <location evidence="32">Virion membrane</location>
        <topology evidence="32">Single-pass type I membrane protein</topology>
    </subcellularLocation>
    <subcellularLocation>
        <location evidence="32">Host cell membrane</location>
        <topology evidence="32">Single-pass type I membrane protein</topology>
    </subcellularLocation>
    <subcellularLocation>
        <location evidence="32">Host endosome membrane</location>
        <topology evidence="32">Single-pass type I membrane protein</topology>
    </subcellularLocation>
    <text evidence="32">It is probably concentrated at the site of budding and incorporated into the virions possibly by contacts between the cytoplasmic tail of Env and the N-terminus of Gag.</text>
</comment>
<keyword evidence="8 32" id="KW-1170">Fusion of virus membrane with host endosomal membrane</keyword>
<evidence type="ECO:0000256" key="13">
    <source>
        <dbReference type="ARBA" id="ARBA00022685"/>
    </source>
</evidence>
<evidence type="ECO:0000256" key="19">
    <source>
        <dbReference type="ARBA" id="ARBA00022870"/>
    </source>
</evidence>
<keyword evidence="28 32" id="KW-0325">Glycoprotein</keyword>
<evidence type="ECO:0000259" key="35">
    <source>
        <dbReference type="Pfam" id="PF00517"/>
    </source>
</evidence>
<comment type="function">
    <text evidence="32">Envelope glycoprotein gp160: Oligomerizes in the host endoplasmic reticulum into predominantly trimers. In a second time, gp160 transits in the host Golgi, where glycosylation is completed. The precursor is then proteolytically cleaved in the trans-Golgi and thereby activated by cellular furin or furin-like proteases to produce gp120 and gp41.</text>
</comment>
<dbReference type="Gene3D" id="2.170.40.20">
    <property type="entry name" value="Human immunodeficiency virus 1, Gp160, envelope glycoprotein"/>
    <property type="match status" value="2"/>
</dbReference>
<evidence type="ECO:0000256" key="18">
    <source>
        <dbReference type="ARBA" id="ARBA00022844"/>
    </source>
</evidence>
<dbReference type="GO" id="GO:0016020">
    <property type="term" value="C:membrane"/>
    <property type="evidence" value="ECO:0007669"/>
    <property type="project" value="UniProtKB-UniRule"/>
</dbReference>
<keyword evidence="21 32" id="KW-1164">Virus endocytosis by host</keyword>
<dbReference type="FunFam" id="2.170.40.20:FF:000003">
    <property type="entry name" value="Envelope glycoprotein gp160"/>
    <property type="match status" value="1"/>
</dbReference>
<evidence type="ECO:0000256" key="15">
    <source>
        <dbReference type="ARBA" id="ARBA00022703"/>
    </source>
</evidence>
<keyword evidence="29 32" id="KW-0899">Viral immunoevasion</keyword>
<evidence type="ECO:0000256" key="5">
    <source>
        <dbReference type="ARBA" id="ARBA00004578"/>
    </source>
</evidence>
<comment type="domain">
    <text evidence="32">The YXXL motif is involved in determining the exact site of viral release at the surface of infected mononuclear cells and promotes endocytosis. YXXL and di-leucine endocytosis motifs interact directly or indirectly with the clathrin adapter complexes, opperate independently, and their activities are not additive.</text>
</comment>
<keyword evidence="17 32" id="KW-1161">Viral attachment to host cell</keyword>
<dbReference type="GO" id="GO:0052031">
    <property type="term" value="P:symbiont-mediated perturbation of host defense response"/>
    <property type="evidence" value="ECO:0007669"/>
    <property type="project" value="UniProtKB-UniRule"/>
</dbReference>
<evidence type="ECO:0000256" key="28">
    <source>
        <dbReference type="ARBA" id="ARBA00023180"/>
    </source>
</evidence>
<evidence type="ECO:0000256" key="22">
    <source>
        <dbReference type="ARBA" id="ARBA00022989"/>
    </source>
</evidence>
<protein>
    <recommendedName>
        <fullName evidence="32">Envelope glycoprotein gp160</fullName>
    </recommendedName>
    <alternativeName>
        <fullName evidence="32">Env polyprotein</fullName>
    </alternativeName>
    <component>
        <recommendedName>
            <fullName evidence="32">Surface protein gp120</fullName>
            <shortName evidence="32">SU</shortName>
        </recommendedName>
        <alternativeName>
            <fullName evidence="32">Glycoprotein 120</fullName>
            <shortName evidence="32">gp120</shortName>
        </alternativeName>
    </component>
    <component>
        <recommendedName>
            <fullName evidence="32">Transmembrane protein gp41</fullName>
            <shortName evidence="32">TM</shortName>
        </recommendedName>
        <alternativeName>
            <fullName evidence="32">Glycoprotein 41</fullName>
            <shortName evidence="32">gp41</shortName>
        </alternativeName>
    </component>
</protein>
<keyword evidence="23 32" id="KW-1039">Host endosome</keyword>
<keyword evidence="30 32" id="KW-0449">Lipoprotein</keyword>
<evidence type="ECO:0000256" key="29">
    <source>
        <dbReference type="ARBA" id="ARBA00023280"/>
    </source>
</evidence>
<keyword evidence="15 32" id="KW-0053">Apoptosis</keyword>
<dbReference type="Gene3D" id="1.10.287.210">
    <property type="match status" value="1"/>
</dbReference>
<comment type="domain">
    <text evidence="32">The CD4-binding region is targeted by the antibody b12.</text>
</comment>
<evidence type="ECO:0000256" key="33">
    <source>
        <dbReference type="RuleBase" id="RU363095"/>
    </source>
</evidence>
<keyword evidence="27 32" id="KW-1015">Disulfide bond</keyword>
<feature type="lipid moiety-binding region" description="S-palmitoyl cysteine; by host" evidence="32">
    <location>
        <position position="751"/>
    </location>
</feature>
<evidence type="ECO:0000313" key="36">
    <source>
        <dbReference type="EMBL" id="ACS67334.1"/>
    </source>
</evidence>
<evidence type="ECO:0000256" key="1">
    <source>
        <dbReference type="ARBA" id="ARBA00004402"/>
    </source>
</evidence>
<evidence type="ECO:0000256" key="25">
    <source>
        <dbReference type="ARBA" id="ARBA00023136"/>
    </source>
</evidence>
<feature type="transmembrane region" description="Helical" evidence="33">
    <location>
        <begin position="13"/>
        <end position="39"/>
    </location>
</feature>
<feature type="site" description="Cleavage; by host furin" evidence="32">
    <location>
        <begin position="499"/>
        <end position="500"/>
    </location>
</feature>